<comment type="similarity">
    <text evidence="3">Belongs to the multi antimicrobial extrusion (MATE) (TC 2.A.66.1) family.</text>
</comment>
<comment type="function">
    <text evidence="1">Multidrug efflux pump.</text>
</comment>
<dbReference type="GO" id="GO:0006811">
    <property type="term" value="P:monoatomic ion transport"/>
    <property type="evidence" value="ECO:0007669"/>
    <property type="project" value="UniProtKB-KW"/>
</dbReference>
<evidence type="ECO:0000256" key="6">
    <source>
        <dbReference type="ARBA" id="ARBA00022449"/>
    </source>
</evidence>
<sequence>MKRKVDLLNGNILSSLTELAVPIMATSLVQMAYNLTDMAWIGRVGSGAVASVGSAGMYTWLSTGVVMLAKMGGQVKVAQSLGAGKVKKASQYGKGALQLAIVLAVLYGLIMNLFAPGLIGFFSLSDPEIVKDAIGYLRIAGGLILFSFLNQTFTSLFTAVGDSRTPFVANVCGLACNMVLDPLLIFGIGGLPELGAEGAAAATVIAQSVVTLKLVISARKDKILFDKIHIFERTPIPYFQTMMKIGFPSAVQETLYCGISMILTRFVATWGDTAVAVQRVGGQIESISWMTAEGFGTAMNAFIGQNYGAGKWERMRKGYFTAFRMMIVWGLLTTAILVFANEPIFRLFITEEAVVPEGMDYLRIIGYGQMFMCLELMTVGAFAGMGKTLVSSCISITLTSARVPLALLFGSTALGLTGVWWALTVSSTLKGITFCTAFTFILSRGIRRLRKNRAGEA</sequence>
<dbReference type="PIRSF" id="PIRSF006603">
    <property type="entry name" value="DinF"/>
    <property type="match status" value="1"/>
</dbReference>
<evidence type="ECO:0000256" key="1">
    <source>
        <dbReference type="ARBA" id="ARBA00003408"/>
    </source>
</evidence>
<feature type="transmembrane region" description="Helical" evidence="13">
    <location>
        <begin position="135"/>
        <end position="160"/>
    </location>
</feature>
<reference evidence="14" key="2">
    <citation type="submission" date="2021-04" db="EMBL/GenBank/DDBJ databases">
        <authorList>
            <person name="Gilroy R."/>
        </authorList>
    </citation>
    <scope>NUCLEOTIDE SEQUENCE</scope>
    <source>
        <strain evidence="14">CHK178-16964</strain>
    </source>
</reference>
<evidence type="ECO:0000256" key="5">
    <source>
        <dbReference type="ARBA" id="ARBA00022448"/>
    </source>
</evidence>
<feature type="transmembrane region" description="Helical" evidence="13">
    <location>
        <begin position="194"/>
        <end position="216"/>
    </location>
</feature>
<evidence type="ECO:0000256" key="10">
    <source>
        <dbReference type="ARBA" id="ARBA00023065"/>
    </source>
</evidence>
<dbReference type="InterPro" id="IPR050222">
    <property type="entry name" value="MATE_MdtK"/>
</dbReference>
<dbReference type="InterPro" id="IPR048279">
    <property type="entry name" value="MdtK-like"/>
</dbReference>
<comment type="subcellular location">
    <subcellularLocation>
        <location evidence="2">Cell membrane</location>
        <topology evidence="2">Multi-pass membrane protein</topology>
    </subcellularLocation>
</comment>
<evidence type="ECO:0000256" key="7">
    <source>
        <dbReference type="ARBA" id="ARBA00022475"/>
    </source>
</evidence>
<dbReference type="PANTHER" id="PTHR43298">
    <property type="entry name" value="MULTIDRUG RESISTANCE PROTEIN NORM-RELATED"/>
    <property type="match status" value="1"/>
</dbReference>
<dbReference type="NCBIfam" id="TIGR00797">
    <property type="entry name" value="matE"/>
    <property type="match status" value="1"/>
</dbReference>
<feature type="transmembrane region" description="Helical" evidence="13">
    <location>
        <begin position="361"/>
        <end position="384"/>
    </location>
</feature>
<dbReference type="AlphaFoldDB" id="A0A9D2HL57"/>
<accession>A0A9D2HL57</accession>
<reference evidence="14" key="1">
    <citation type="journal article" date="2021" name="PeerJ">
        <title>Extensive microbial diversity within the chicken gut microbiome revealed by metagenomics and culture.</title>
        <authorList>
            <person name="Gilroy R."/>
            <person name="Ravi A."/>
            <person name="Getino M."/>
            <person name="Pursley I."/>
            <person name="Horton D.L."/>
            <person name="Alikhan N.F."/>
            <person name="Baker D."/>
            <person name="Gharbi K."/>
            <person name="Hall N."/>
            <person name="Watson M."/>
            <person name="Adriaenssens E.M."/>
            <person name="Foster-Nyarko E."/>
            <person name="Jarju S."/>
            <person name="Secka A."/>
            <person name="Antonio M."/>
            <person name="Oren A."/>
            <person name="Chaudhuri R.R."/>
            <person name="La Ragione R."/>
            <person name="Hildebrand F."/>
            <person name="Pallen M.J."/>
        </authorList>
    </citation>
    <scope>NUCLEOTIDE SEQUENCE</scope>
    <source>
        <strain evidence="14">CHK178-16964</strain>
    </source>
</reference>
<dbReference type="EMBL" id="DWZA01000109">
    <property type="protein sequence ID" value="HJA72514.1"/>
    <property type="molecule type" value="Genomic_DNA"/>
</dbReference>
<dbReference type="CDD" id="cd13140">
    <property type="entry name" value="MATE_like_1"/>
    <property type="match status" value="1"/>
</dbReference>
<evidence type="ECO:0000256" key="2">
    <source>
        <dbReference type="ARBA" id="ARBA00004651"/>
    </source>
</evidence>
<keyword evidence="9 13" id="KW-1133">Transmembrane helix</keyword>
<keyword evidence="10" id="KW-0406">Ion transport</keyword>
<organism evidence="14 15">
    <name type="scientific">Candidatus Lachnoclostridium stercoravium</name>
    <dbReference type="NCBI Taxonomy" id="2838633"/>
    <lineage>
        <taxon>Bacteria</taxon>
        <taxon>Bacillati</taxon>
        <taxon>Bacillota</taxon>
        <taxon>Clostridia</taxon>
        <taxon>Lachnospirales</taxon>
        <taxon>Lachnospiraceae</taxon>
    </lineage>
</organism>
<feature type="transmembrane region" description="Helical" evidence="13">
    <location>
        <begin position="12"/>
        <end position="33"/>
    </location>
</feature>
<keyword evidence="5" id="KW-0813">Transport</keyword>
<evidence type="ECO:0000256" key="11">
    <source>
        <dbReference type="ARBA" id="ARBA00023136"/>
    </source>
</evidence>
<feature type="transmembrane region" description="Helical" evidence="13">
    <location>
        <begin position="167"/>
        <end position="188"/>
    </location>
</feature>
<keyword evidence="8 13" id="KW-0812">Transmembrane</keyword>
<evidence type="ECO:0000256" key="3">
    <source>
        <dbReference type="ARBA" id="ARBA00010199"/>
    </source>
</evidence>
<evidence type="ECO:0000256" key="4">
    <source>
        <dbReference type="ARBA" id="ARBA00020268"/>
    </source>
</evidence>
<dbReference type="GO" id="GO:0005886">
    <property type="term" value="C:plasma membrane"/>
    <property type="evidence" value="ECO:0007669"/>
    <property type="project" value="UniProtKB-SubCell"/>
</dbReference>
<evidence type="ECO:0000256" key="8">
    <source>
        <dbReference type="ARBA" id="ARBA00022692"/>
    </source>
</evidence>
<proteinExistence type="inferred from homology"/>
<name>A0A9D2HL57_9FIRM</name>
<comment type="caution">
    <text evidence="14">The sequence shown here is derived from an EMBL/GenBank/DDBJ whole genome shotgun (WGS) entry which is preliminary data.</text>
</comment>
<gene>
    <name evidence="14" type="ORF">IAA07_13240</name>
</gene>
<dbReference type="Proteomes" id="UP000823900">
    <property type="component" value="Unassembled WGS sequence"/>
</dbReference>
<keyword evidence="6" id="KW-0050">Antiport</keyword>
<feature type="transmembrane region" description="Helical" evidence="13">
    <location>
        <begin position="39"/>
        <end position="61"/>
    </location>
</feature>
<dbReference type="Pfam" id="PF01554">
    <property type="entry name" value="MatE"/>
    <property type="match status" value="2"/>
</dbReference>
<evidence type="ECO:0000313" key="14">
    <source>
        <dbReference type="EMBL" id="HJA72514.1"/>
    </source>
</evidence>
<dbReference type="GO" id="GO:0042910">
    <property type="term" value="F:xenobiotic transmembrane transporter activity"/>
    <property type="evidence" value="ECO:0007669"/>
    <property type="project" value="InterPro"/>
</dbReference>
<dbReference type="InterPro" id="IPR002528">
    <property type="entry name" value="MATE_fam"/>
</dbReference>
<dbReference type="GO" id="GO:0015297">
    <property type="term" value="F:antiporter activity"/>
    <property type="evidence" value="ECO:0007669"/>
    <property type="project" value="UniProtKB-KW"/>
</dbReference>
<feature type="transmembrane region" description="Helical" evidence="13">
    <location>
        <begin position="95"/>
        <end position="115"/>
    </location>
</feature>
<evidence type="ECO:0000256" key="12">
    <source>
        <dbReference type="ARBA" id="ARBA00031636"/>
    </source>
</evidence>
<keyword evidence="11 13" id="KW-0472">Membrane</keyword>
<evidence type="ECO:0000256" key="13">
    <source>
        <dbReference type="SAM" id="Phobius"/>
    </source>
</evidence>
<evidence type="ECO:0000313" key="15">
    <source>
        <dbReference type="Proteomes" id="UP000823900"/>
    </source>
</evidence>
<dbReference type="PANTHER" id="PTHR43298:SF2">
    <property type="entry name" value="FMN_FAD EXPORTER YEEO-RELATED"/>
    <property type="match status" value="1"/>
</dbReference>
<evidence type="ECO:0000256" key="9">
    <source>
        <dbReference type="ARBA" id="ARBA00022989"/>
    </source>
</evidence>
<feature type="transmembrane region" description="Helical" evidence="13">
    <location>
        <begin position="321"/>
        <end position="341"/>
    </location>
</feature>
<feature type="transmembrane region" description="Helical" evidence="13">
    <location>
        <begin position="429"/>
        <end position="446"/>
    </location>
</feature>
<protein>
    <recommendedName>
        <fullName evidence="4">Probable multidrug resistance protein NorM</fullName>
    </recommendedName>
    <alternativeName>
        <fullName evidence="12">Multidrug-efflux transporter</fullName>
    </alternativeName>
</protein>
<keyword evidence="7" id="KW-1003">Cell membrane</keyword>